<organism evidence="2 3">
    <name type="scientific">Urocolius indicus</name>
    <name type="common">Red-faced mousebird</name>
    <name type="synonym">Colius indicus</name>
    <dbReference type="NCBI Taxonomy" id="458196"/>
    <lineage>
        <taxon>Eukaryota</taxon>
        <taxon>Metazoa</taxon>
        <taxon>Chordata</taxon>
        <taxon>Craniata</taxon>
        <taxon>Vertebrata</taxon>
        <taxon>Euteleostomi</taxon>
        <taxon>Archelosauria</taxon>
        <taxon>Archosauria</taxon>
        <taxon>Dinosauria</taxon>
        <taxon>Saurischia</taxon>
        <taxon>Theropoda</taxon>
        <taxon>Coelurosauria</taxon>
        <taxon>Aves</taxon>
        <taxon>Neognathae</taxon>
        <taxon>Neoaves</taxon>
        <taxon>Telluraves</taxon>
        <taxon>Coraciimorphae</taxon>
        <taxon>Coliiformes</taxon>
        <taxon>Coliidae</taxon>
        <taxon>Urocolius</taxon>
    </lineage>
</organism>
<dbReference type="Proteomes" id="UP000654395">
    <property type="component" value="Unassembled WGS sequence"/>
</dbReference>
<dbReference type="GO" id="GO:0007080">
    <property type="term" value="P:mitotic metaphase chromosome alignment"/>
    <property type="evidence" value="ECO:0007669"/>
    <property type="project" value="TreeGrafter"/>
</dbReference>
<feature type="region of interest" description="Disordered" evidence="1">
    <location>
        <begin position="1"/>
        <end position="31"/>
    </location>
</feature>
<dbReference type="OrthoDB" id="9448335at2759"/>
<dbReference type="EMBL" id="WBNH01004852">
    <property type="protein sequence ID" value="NXX78793.1"/>
    <property type="molecule type" value="Genomic_DNA"/>
</dbReference>
<evidence type="ECO:0000313" key="3">
    <source>
        <dbReference type="Proteomes" id="UP000654395"/>
    </source>
</evidence>
<name>A0A852KLH6_UROIN</name>
<evidence type="ECO:0000256" key="1">
    <source>
        <dbReference type="SAM" id="MobiDB-lite"/>
    </source>
</evidence>
<reference evidence="2" key="1">
    <citation type="submission" date="2020-02" db="EMBL/GenBank/DDBJ databases">
        <title>Bird 10,000 Genomes (B10K) Project - Family phase.</title>
        <authorList>
            <person name="Zhang G."/>
        </authorList>
    </citation>
    <scope>NUCLEOTIDE SEQUENCE</scope>
    <source>
        <strain evidence="2">B10K-DU-030-59</strain>
    </source>
</reference>
<dbReference type="GO" id="GO:0005876">
    <property type="term" value="C:spindle microtubule"/>
    <property type="evidence" value="ECO:0007669"/>
    <property type="project" value="TreeGrafter"/>
</dbReference>
<feature type="non-terminal residue" evidence="2">
    <location>
        <position position="180"/>
    </location>
</feature>
<dbReference type="InterPro" id="IPR026657">
    <property type="entry name" value="DDA3/GTSE-1"/>
</dbReference>
<dbReference type="PANTHER" id="PTHR21584">
    <property type="entry name" value="DIFFERENTIAL DISPLAY AND ACTIVATED BY P53 DDA3 /G2 S PHASE EXPRESSED 1"/>
    <property type="match status" value="1"/>
</dbReference>
<keyword evidence="3" id="KW-1185">Reference proteome</keyword>
<proteinExistence type="predicted"/>
<feature type="compositionally biased region" description="Gly residues" evidence="1">
    <location>
        <begin position="160"/>
        <end position="171"/>
    </location>
</feature>
<feature type="non-terminal residue" evidence="2">
    <location>
        <position position="1"/>
    </location>
</feature>
<gene>
    <name evidence="2" type="primary">Psrc1</name>
    <name evidence="2" type="ORF">UROIND_R15586</name>
</gene>
<protein>
    <submittedName>
        <fullName evidence="2">PSRC1 protein</fullName>
    </submittedName>
</protein>
<dbReference type="AlphaFoldDB" id="A0A852KLH6"/>
<dbReference type="GO" id="GO:0000922">
    <property type="term" value="C:spindle pole"/>
    <property type="evidence" value="ECO:0007669"/>
    <property type="project" value="TreeGrafter"/>
</dbReference>
<dbReference type="PANTHER" id="PTHR21584:SF1">
    <property type="entry name" value="PROLINE_SERINE-RICH COILED-COIL PROTEIN 1"/>
    <property type="match status" value="1"/>
</dbReference>
<feature type="region of interest" description="Disordered" evidence="1">
    <location>
        <begin position="47"/>
        <end position="180"/>
    </location>
</feature>
<evidence type="ECO:0000313" key="2">
    <source>
        <dbReference type="EMBL" id="NXX78793.1"/>
    </source>
</evidence>
<feature type="compositionally biased region" description="Low complexity" evidence="1">
    <location>
        <begin position="102"/>
        <end position="120"/>
    </location>
</feature>
<dbReference type="GO" id="GO:0008017">
    <property type="term" value="F:microtubule binding"/>
    <property type="evidence" value="ECO:0007669"/>
    <property type="project" value="TreeGrafter"/>
</dbReference>
<feature type="compositionally biased region" description="Acidic residues" evidence="1">
    <location>
        <begin position="1"/>
        <end position="14"/>
    </location>
</feature>
<accession>A0A852KLH6</accession>
<comment type="caution">
    <text evidence="2">The sequence shown here is derived from an EMBL/GenBank/DDBJ whole genome shotgun (WGS) entry which is preliminary data.</text>
</comment>
<sequence>LFPPSLEEEEDEEGAGGPGRGSGHWAPLSGARLEEMMREATLLAAQLERCQLPPRTPPDSRSPRSPRRQTFVVKDSPVRALLPTVETPATPPAKPRGVPAATSGSSTHRVSSSRHPTAAPKGPPGAKGPPQSRVGPPRSCPPQGQGVRSRGGKLELPHGGAAGMEGVGGGHPWAKPGRGA</sequence>